<organism evidence="2 3">
    <name type="scientific">Crucibulum laeve</name>
    <dbReference type="NCBI Taxonomy" id="68775"/>
    <lineage>
        <taxon>Eukaryota</taxon>
        <taxon>Fungi</taxon>
        <taxon>Dikarya</taxon>
        <taxon>Basidiomycota</taxon>
        <taxon>Agaricomycotina</taxon>
        <taxon>Agaricomycetes</taxon>
        <taxon>Agaricomycetidae</taxon>
        <taxon>Agaricales</taxon>
        <taxon>Agaricineae</taxon>
        <taxon>Nidulariaceae</taxon>
        <taxon>Crucibulum</taxon>
    </lineage>
</organism>
<dbReference type="EMBL" id="ML213592">
    <property type="protein sequence ID" value="TFK42603.1"/>
    <property type="molecule type" value="Genomic_DNA"/>
</dbReference>
<accession>A0A5C3MCY0</accession>
<gene>
    <name evidence="2" type="ORF">BDQ12DRAFT_662808</name>
</gene>
<feature type="compositionally biased region" description="Pro residues" evidence="1">
    <location>
        <begin position="807"/>
        <end position="821"/>
    </location>
</feature>
<feature type="region of interest" description="Disordered" evidence="1">
    <location>
        <begin position="522"/>
        <end position="560"/>
    </location>
</feature>
<evidence type="ECO:0000313" key="2">
    <source>
        <dbReference type="EMBL" id="TFK42603.1"/>
    </source>
</evidence>
<feature type="compositionally biased region" description="Basic and acidic residues" evidence="1">
    <location>
        <begin position="950"/>
        <end position="968"/>
    </location>
</feature>
<name>A0A5C3MCY0_9AGAR</name>
<feature type="region of interest" description="Disordered" evidence="1">
    <location>
        <begin position="656"/>
        <end position="709"/>
    </location>
</feature>
<feature type="compositionally biased region" description="Low complexity" evidence="1">
    <location>
        <begin position="13"/>
        <end position="30"/>
    </location>
</feature>
<dbReference type="Proteomes" id="UP000308652">
    <property type="component" value="Unassembled WGS sequence"/>
</dbReference>
<feature type="region of interest" description="Disordered" evidence="1">
    <location>
        <begin position="158"/>
        <end position="179"/>
    </location>
</feature>
<feature type="compositionally biased region" description="Polar residues" evidence="1">
    <location>
        <begin position="308"/>
        <end position="317"/>
    </location>
</feature>
<feature type="region of interest" description="Disordered" evidence="1">
    <location>
        <begin position="950"/>
        <end position="1014"/>
    </location>
</feature>
<feature type="region of interest" description="Disordered" evidence="1">
    <location>
        <begin position="600"/>
        <end position="635"/>
    </location>
</feature>
<dbReference type="OrthoDB" id="2148418at2759"/>
<reference evidence="2 3" key="1">
    <citation type="journal article" date="2019" name="Nat. Ecol. Evol.">
        <title>Megaphylogeny resolves global patterns of mushroom evolution.</title>
        <authorList>
            <person name="Varga T."/>
            <person name="Krizsan K."/>
            <person name="Foldi C."/>
            <person name="Dima B."/>
            <person name="Sanchez-Garcia M."/>
            <person name="Sanchez-Ramirez S."/>
            <person name="Szollosi G.J."/>
            <person name="Szarkandi J.G."/>
            <person name="Papp V."/>
            <person name="Albert L."/>
            <person name="Andreopoulos W."/>
            <person name="Angelini C."/>
            <person name="Antonin V."/>
            <person name="Barry K.W."/>
            <person name="Bougher N.L."/>
            <person name="Buchanan P."/>
            <person name="Buyck B."/>
            <person name="Bense V."/>
            <person name="Catcheside P."/>
            <person name="Chovatia M."/>
            <person name="Cooper J."/>
            <person name="Damon W."/>
            <person name="Desjardin D."/>
            <person name="Finy P."/>
            <person name="Geml J."/>
            <person name="Haridas S."/>
            <person name="Hughes K."/>
            <person name="Justo A."/>
            <person name="Karasinski D."/>
            <person name="Kautmanova I."/>
            <person name="Kiss B."/>
            <person name="Kocsube S."/>
            <person name="Kotiranta H."/>
            <person name="LaButti K.M."/>
            <person name="Lechner B.E."/>
            <person name="Liimatainen K."/>
            <person name="Lipzen A."/>
            <person name="Lukacs Z."/>
            <person name="Mihaltcheva S."/>
            <person name="Morgado L.N."/>
            <person name="Niskanen T."/>
            <person name="Noordeloos M.E."/>
            <person name="Ohm R.A."/>
            <person name="Ortiz-Santana B."/>
            <person name="Ovrebo C."/>
            <person name="Racz N."/>
            <person name="Riley R."/>
            <person name="Savchenko A."/>
            <person name="Shiryaev A."/>
            <person name="Soop K."/>
            <person name="Spirin V."/>
            <person name="Szebenyi C."/>
            <person name="Tomsovsky M."/>
            <person name="Tulloss R.E."/>
            <person name="Uehling J."/>
            <person name="Grigoriev I.V."/>
            <person name="Vagvolgyi C."/>
            <person name="Papp T."/>
            <person name="Martin F.M."/>
            <person name="Miettinen O."/>
            <person name="Hibbett D.S."/>
            <person name="Nagy L.G."/>
        </authorList>
    </citation>
    <scope>NUCLEOTIDE SEQUENCE [LARGE SCALE GENOMIC DNA]</scope>
    <source>
        <strain evidence="2 3">CBS 166.37</strain>
    </source>
</reference>
<feature type="region of interest" description="Disordered" evidence="1">
    <location>
        <begin position="1"/>
        <end position="94"/>
    </location>
</feature>
<feature type="region of interest" description="Disordered" evidence="1">
    <location>
        <begin position="1049"/>
        <end position="1073"/>
    </location>
</feature>
<feature type="compositionally biased region" description="Low complexity" evidence="1">
    <location>
        <begin position="668"/>
        <end position="679"/>
    </location>
</feature>
<proteinExistence type="predicted"/>
<feature type="region of interest" description="Disordered" evidence="1">
    <location>
        <begin position="726"/>
        <end position="858"/>
    </location>
</feature>
<feature type="compositionally biased region" description="Polar residues" evidence="1">
    <location>
        <begin position="537"/>
        <end position="551"/>
    </location>
</feature>
<dbReference type="AlphaFoldDB" id="A0A5C3MCY0"/>
<feature type="compositionally biased region" description="Acidic residues" evidence="1">
    <location>
        <begin position="47"/>
        <end position="56"/>
    </location>
</feature>
<evidence type="ECO:0000256" key="1">
    <source>
        <dbReference type="SAM" id="MobiDB-lite"/>
    </source>
</evidence>
<evidence type="ECO:0000313" key="3">
    <source>
        <dbReference type="Proteomes" id="UP000308652"/>
    </source>
</evidence>
<sequence length="1073" mass="115120">MPRPAEHPNSSNALLPARSPSSRSVSPLCSTEPDDLEEVAHLVQMGIEDDEDDDPSVESIGNSRLGTPERAPLPEDGEVLRAHDNPSPPPTPSLVPTVVISEVFMDEIIVGSPSLFQDEVSADLTSAAPSPPSTPHSRESTPTLANLNVETTPIQQDLISFDSSSARTSRTTSSSNTLPTIPALSVDQLLSHSPIPSSSSAVTPPAVVFNPANDAESTINAPDSDENLPINIGPDTIAVTVSKGVRTSPQTHNSSAQQGTLLTPLRRSTRPRRSVTPLRRSTRPRRSVTPNSLFPKDRPNSEVVDSTRLLTPSSAQTQRKRRKHSHASSGEEVLDSCESDSSMTASPVKDTHTIVDVNERVRGRERSPVRITKSFSRELGSLSPTSTNLLTNLIPSSSAPPEDPQPMPSFSIFPMPSTVMPSTPTLSISPDRSISPVRFNIPPSSSRPGPSQASAVLNTPARRIPMDQAIAQGHVSPQKAAKLGNGGGQMFGMSRTPVFSIPKIDSPARRVVINESIGVSDRSKPSSLRFGSPVRPTATTLDFSRPTTKSSLKGKEKALDSGSTPVVSLFAAAGSSSQLSKSAAKLPFPIVAIDKEVTATKPDTSSNTTSTIASPMKSSLKQATSRIPRIGIKPYAKPPAAKNVVEKAKPQGSIRAVDLKKVDGPKVASTSTRSSTRAAVGSESKLLSKPGEGVAASLKRKRSQDITSPVAKARPIVMIRQVPKIAASKPPSATATRAPAGMTSSAIVQAKRPPQPLKIRKVVDREPAIHRNKITPQDPLPVTQESLEPPVSDGKEASSELALVEPELPPDSPMHQDPPSPQSSSLPTRPVEEATALVPSETIDNSSGLRRTTRQRKSVQPVIANDVFGDTSTVRPSQRRKTNTQSVTRSDGVFAGMSATALKALTTSNTLRNQRYLAAKLETAIIRKEGARPESPVMKVRTIVQRELEEKGKQRKERAERRARRNVDDSADDVDYSSSMEADSEDWQSNGSPLPRYRRGPGDEEDYETPARLGLSVNLIEEDEESREKRRVKWDRGLFTAVTLDEVKLGTRPPPNENAAMKGCLAPTAKVRT</sequence>
<protein>
    <submittedName>
        <fullName evidence="2">Uncharacterized protein</fullName>
    </submittedName>
</protein>
<feature type="compositionally biased region" description="Low complexity" evidence="1">
    <location>
        <begin position="163"/>
        <end position="175"/>
    </location>
</feature>
<dbReference type="STRING" id="68775.A0A5C3MCY0"/>
<feature type="compositionally biased region" description="Polar residues" evidence="1">
    <location>
        <begin position="245"/>
        <end position="259"/>
    </location>
</feature>
<keyword evidence="3" id="KW-1185">Reference proteome</keyword>
<feature type="region of interest" description="Disordered" evidence="1">
    <location>
        <begin position="244"/>
        <end position="352"/>
    </location>
</feature>
<feature type="compositionally biased region" description="Polar residues" evidence="1">
    <location>
        <begin position="601"/>
        <end position="625"/>
    </location>
</feature>